<evidence type="ECO:0000256" key="4">
    <source>
        <dbReference type="ARBA" id="ARBA00022475"/>
    </source>
</evidence>
<sequence>RGGRISMIFQEPMSSLSPLHTIGDQICEAVRLHRKVGNSEARELAKEMLTLVGFADPKRALKTYPFELSGGLRQRAMIAMAMVCRPALLVADEPTTALDVTIQAQILRLIREVQSELKMSVLLITHDLGVVANMA</sequence>
<gene>
    <name evidence="7" type="ORF">DHR80_21370</name>
</gene>
<dbReference type="Gene3D" id="3.40.50.300">
    <property type="entry name" value="P-loop containing nucleotide triphosphate hydrolases"/>
    <property type="match status" value="1"/>
</dbReference>
<evidence type="ECO:0000256" key="1">
    <source>
        <dbReference type="ARBA" id="ARBA00004370"/>
    </source>
</evidence>
<keyword evidence="3" id="KW-0813">Transport</keyword>
<dbReference type="EMBL" id="DPOP01000164">
    <property type="protein sequence ID" value="HCW69705.1"/>
    <property type="molecule type" value="Genomic_DNA"/>
</dbReference>
<comment type="similarity">
    <text evidence="2">Belongs to the ABC transporter superfamily.</text>
</comment>
<keyword evidence="7" id="KW-0067">ATP-binding</keyword>
<dbReference type="InterPro" id="IPR050388">
    <property type="entry name" value="ABC_Ni/Peptide_Import"/>
</dbReference>
<dbReference type="GO" id="GO:0005524">
    <property type="term" value="F:ATP binding"/>
    <property type="evidence" value="ECO:0007669"/>
    <property type="project" value="UniProtKB-KW"/>
</dbReference>
<reference evidence="7 8" key="1">
    <citation type="journal article" date="2018" name="Nat. Biotechnol.">
        <title>A standardized bacterial taxonomy based on genome phylogeny substantially revises the tree of life.</title>
        <authorList>
            <person name="Parks D.H."/>
            <person name="Chuvochina M."/>
            <person name="Waite D.W."/>
            <person name="Rinke C."/>
            <person name="Skarshewski A."/>
            <person name="Chaumeil P.A."/>
            <person name="Hugenholtz P."/>
        </authorList>
    </citation>
    <scope>NUCLEOTIDE SEQUENCE [LARGE SCALE GENOMIC DNA]</scope>
    <source>
        <strain evidence="7">UBA9881</strain>
    </source>
</reference>
<keyword evidence="4" id="KW-1003">Cell membrane</keyword>
<keyword evidence="7" id="KW-0547">Nucleotide-binding</keyword>
<feature type="non-terminal residue" evidence="7">
    <location>
        <position position="135"/>
    </location>
</feature>
<dbReference type="Proteomes" id="UP000264179">
    <property type="component" value="Unassembled WGS sequence"/>
</dbReference>
<dbReference type="PANTHER" id="PTHR43297">
    <property type="entry name" value="OLIGOPEPTIDE TRANSPORT ATP-BINDING PROTEIN APPD"/>
    <property type="match status" value="1"/>
</dbReference>
<dbReference type="InterPro" id="IPR003439">
    <property type="entry name" value="ABC_transporter-like_ATP-bd"/>
</dbReference>
<evidence type="ECO:0000256" key="2">
    <source>
        <dbReference type="ARBA" id="ARBA00005417"/>
    </source>
</evidence>
<name>A0A3D5NE30_9PROT</name>
<evidence type="ECO:0000313" key="8">
    <source>
        <dbReference type="Proteomes" id="UP000264179"/>
    </source>
</evidence>
<feature type="non-terminal residue" evidence="7">
    <location>
        <position position="1"/>
    </location>
</feature>
<dbReference type="Pfam" id="PF00005">
    <property type="entry name" value="ABC_tran"/>
    <property type="match status" value="1"/>
</dbReference>
<dbReference type="GO" id="GO:0016887">
    <property type="term" value="F:ATP hydrolysis activity"/>
    <property type="evidence" value="ECO:0007669"/>
    <property type="project" value="InterPro"/>
</dbReference>
<dbReference type="PANTHER" id="PTHR43297:SF2">
    <property type="entry name" value="DIPEPTIDE TRANSPORT ATP-BINDING PROTEIN DPPD"/>
    <property type="match status" value="1"/>
</dbReference>
<organism evidence="7 8">
    <name type="scientific">Thalassospira lucentensis</name>
    <dbReference type="NCBI Taxonomy" id="168935"/>
    <lineage>
        <taxon>Bacteria</taxon>
        <taxon>Pseudomonadati</taxon>
        <taxon>Pseudomonadota</taxon>
        <taxon>Alphaproteobacteria</taxon>
        <taxon>Rhodospirillales</taxon>
        <taxon>Thalassospiraceae</taxon>
        <taxon>Thalassospira</taxon>
    </lineage>
</organism>
<dbReference type="GO" id="GO:0016020">
    <property type="term" value="C:membrane"/>
    <property type="evidence" value="ECO:0007669"/>
    <property type="project" value="UniProtKB-SubCell"/>
</dbReference>
<evidence type="ECO:0000256" key="3">
    <source>
        <dbReference type="ARBA" id="ARBA00022448"/>
    </source>
</evidence>
<feature type="domain" description="ABC transporter" evidence="6">
    <location>
        <begin position="3"/>
        <end position="96"/>
    </location>
</feature>
<dbReference type="SUPFAM" id="SSF52540">
    <property type="entry name" value="P-loop containing nucleoside triphosphate hydrolases"/>
    <property type="match status" value="1"/>
</dbReference>
<dbReference type="RefSeq" id="WP_277279061.1">
    <property type="nucleotide sequence ID" value="NZ_DPOP01000164.1"/>
</dbReference>
<evidence type="ECO:0000256" key="5">
    <source>
        <dbReference type="ARBA" id="ARBA00023136"/>
    </source>
</evidence>
<dbReference type="InterPro" id="IPR027417">
    <property type="entry name" value="P-loop_NTPase"/>
</dbReference>
<protein>
    <submittedName>
        <fullName evidence="7">ABC transporter ATP-binding protein</fullName>
    </submittedName>
</protein>
<comment type="caution">
    <text evidence="7">The sequence shown here is derived from an EMBL/GenBank/DDBJ whole genome shotgun (WGS) entry which is preliminary data.</text>
</comment>
<proteinExistence type="inferred from homology"/>
<keyword evidence="5" id="KW-0472">Membrane</keyword>
<evidence type="ECO:0000313" key="7">
    <source>
        <dbReference type="EMBL" id="HCW69705.1"/>
    </source>
</evidence>
<evidence type="ECO:0000259" key="6">
    <source>
        <dbReference type="Pfam" id="PF00005"/>
    </source>
</evidence>
<dbReference type="AlphaFoldDB" id="A0A3D5NE30"/>
<comment type="subcellular location">
    <subcellularLocation>
        <location evidence="1">Membrane</location>
    </subcellularLocation>
</comment>
<accession>A0A3D5NE30</accession>